<feature type="region of interest" description="Disordered" evidence="4">
    <location>
        <begin position="77"/>
        <end position="125"/>
    </location>
</feature>
<feature type="compositionally biased region" description="Low complexity" evidence="4">
    <location>
        <begin position="322"/>
        <end position="336"/>
    </location>
</feature>
<evidence type="ECO:0000313" key="6">
    <source>
        <dbReference type="Proteomes" id="UP000298030"/>
    </source>
</evidence>
<dbReference type="Pfam" id="PF09751">
    <property type="entry name" value="Es2"/>
    <property type="match status" value="1"/>
</dbReference>
<proteinExistence type="inferred from homology"/>
<sequence>MSSIETAPQTSQQPTQRSLNSQYVLDEDEYTAALSHIIARDFFPSLVHLDATNDYLDAVNTNDPRLIQASVRRLQELSDTPVASSSRGSRYFEDTPAARTPWGTGLSDTPLHTPRVSSEPPTKKAKFDTSLSLDVFQARYTSEDNSSFTQILDEENRQRRDRYGWAWDAQKRVEAQNVKMIEGRERMLVEPPPQTGVREKFRIEAPVPKGLLTDGELHEEDTEESEKVRGKKRKVDGGDEEHQGEMALIVREDEDRAVDVMAPRKDTREAGVEGWKFRARNSFMFPPDADVSPYHQPSQKEPEKHPRVIKYGNTRLPEQEDSAAASRSTSAPPNAAIEGVSYQPKSKEDEGFILVPNVPSPTPAELGPSGMKQLMTWGTMIATPRIIQSDDDNITPDNPFRIAQMSKREEISRRLSNNASKSLREKAEKMGLRTPGIVGRTPVRTPLSGLKKGGMAPPSWTPRRADAPGNLTPAARRLLERSTLGTAASRRADAMERAAGWDGSKGKERDPNQLRWTPTPGQLFFASLLTGAACLAAGFTGAVGGAMTGGAEFAVLARAATALKMVL</sequence>
<dbReference type="GO" id="GO:0071013">
    <property type="term" value="C:catalytic step 2 spliceosome"/>
    <property type="evidence" value="ECO:0007669"/>
    <property type="project" value="TreeGrafter"/>
</dbReference>
<dbReference type="Proteomes" id="UP000298030">
    <property type="component" value="Unassembled WGS sequence"/>
</dbReference>
<reference evidence="5 6" key="1">
    <citation type="journal article" date="2019" name="Nat. Ecol. Evol.">
        <title>Megaphylogeny resolves global patterns of mushroom evolution.</title>
        <authorList>
            <person name="Varga T."/>
            <person name="Krizsan K."/>
            <person name="Foldi C."/>
            <person name="Dima B."/>
            <person name="Sanchez-Garcia M."/>
            <person name="Sanchez-Ramirez S."/>
            <person name="Szollosi G.J."/>
            <person name="Szarkandi J.G."/>
            <person name="Papp V."/>
            <person name="Albert L."/>
            <person name="Andreopoulos W."/>
            <person name="Angelini C."/>
            <person name="Antonin V."/>
            <person name="Barry K.W."/>
            <person name="Bougher N.L."/>
            <person name="Buchanan P."/>
            <person name="Buyck B."/>
            <person name="Bense V."/>
            <person name="Catcheside P."/>
            <person name="Chovatia M."/>
            <person name="Cooper J."/>
            <person name="Damon W."/>
            <person name="Desjardin D."/>
            <person name="Finy P."/>
            <person name="Geml J."/>
            <person name="Haridas S."/>
            <person name="Hughes K."/>
            <person name="Justo A."/>
            <person name="Karasinski D."/>
            <person name="Kautmanova I."/>
            <person name="Kiss B."/>
            <person name="Kocsube S."/>
            <person name="Kotiranta H."/>
            <person name="LaButti K.M."/>
            <person name="Lechner B.E."/>
            <person name="Liimatainen K."/>
            <person name="Lipzen A."/>
            <person name="Lukacs Z."/>
            <person name="Mihaltcheva S."/>
            <person name="Morgado L.N."/>
            <person name="Niskanen T."/>
            <person name="Noordeloos M.E."/>
            <person name="Ohm R.A."/>
            <person name="Ortiz-Santana B."/>
            <person name="Ovrebo C."/>
            <person name="Racz N."/>
            <person name="Riley R."/>
            <person name="Savchenko A."/>
            <person name="Shiryaev A."/>
            <person name="Soop K."/>
            <person name="Spirin V."/>
            <person name="Szebenyi C."/>
            <person name="Tomsovsky M."/>
            <person name="Tulloss R.E."/>
            <person name="Uehling J."/>
            <person name="Grigoriev I.V."/>
            <person name="Vagvolgyi C."/>
            <person name="Papp T."/>
            <person name="Martin F.M."/>
            <person name="Miettinen O."/>
            <person name="Hibbett D.S."/>
            <person name="Nagy L.G."/>
        </authorList>
    </citation>
    <scope>NUCLEOTIDE SEQUENCE [LARGE SCALE GENOMIC DNA]</scope>
    <source>
        <strain evidence="5 6">FP101781</strain>
    </source>
</reference>
<feature type="region of interest" description="Disordered" evidence="4">
    <location>
        <begin position="1"/>
        <end position="20"/>
    </location>
</feature>
<comment type="similarity">
    <text evidence="2">Belongs to the ESS2 family.</text>
</comment>
<keyword evidence="3" id="KW-0539">Nucleus</keyword>
<comment type="caution">
    <text evidence="5">The sequence shown here is derived from an EMBL/GenBank/DDBJ whole genome shotgun (WGS) entry which is preliminary data.</text>
</comment>
<evidence type="ECO:0000256" key="2">
    <source>
        <dbReference type="ARBA" id="ARBA00009072"/>
    </source>
</evidence>
<feature type="region of interest" description="Disordered" evidence="4">
    <location>
        <begin position="286"/>
        <end position="337"/>
    </location>
</feature>
<evidence type="ECO:0000313" key="5">
    <source>
        <dbReference type="EMBL" id="TEB39267.1"/>
    </source>
</evidence>
<dbReference type="OrthoDB" id="19679at2759"/>
<protein>
    <recommendedName>
        <fullName evidence="7">Nuclear protein DGCR14</fullName>
    </recommendedName>
</protein>
<accession>A0A4Y7TYL4</accession>
<evidence type="ECO:0000256" key="1">
    <source>
        <dbReference type="ARBA" id="ARBA00004123"/>
    </source>
</evidence>
<dbReference type="STRING" id="71717.A0A4Y7TYL4"/>
<dbReference type="AlphaFoldDB" id="A0A4Y7TYL4"/>
<feature type="compositionally biased region" description="Basic and acidic residues" evidence="4">
    <location>
        <begin position="235"/>
        <end position="244"/>
    </location>
</feature>
<dbReference type="PANTHER" id="PTHR12940">
    <property type="entry name" value="ES-2 PROTEIN - RELATED"/>
    <property type="match status" value="1"/>
</dbReference>
<feature type="region of interest" description="Disordered" evidence="4">
    <location>
        <begin position="485"/>
        <end position="514"/>
    </location>
</feature>
<dbReference type="PANTHER" id="PTHR12940:SF0">
    <property type="entry name" value="SPLICING FACTOR ESS-2 HOMOLOG"/>
    <property type="match status" value="1"/>
</dbReference>
<feature type="region of interest" description="Disordered" evidence="4">
    <location>
        <begin position="435"/>
        <end position="467"/>
    </location>
</feature>
<dbReference type="EMBL" id="QPFP01000002">
    <property type="protein sequence ID" value="TEB39267.1"/>
    <property type="molecule type" value="Genomic_DNA"/>
</dbReference>
<feature type="region of interest" description="Disordered" evidence="4">
    <location>
        <begin position="213"/>
        <end position="244"/>
    </location>
</feature>
<feature type="compositionally biased region" description="Polar residues" evidence="4">
    <location>
        <begin position="77"/>
        <end position="88"/>
    </location>
</feature>
<dbReference type="InterPro" id="IPR019148">
    <property type="entry name" value="Nuclear_protein_DGCR14_ESS-2"/>
</dbReference>
<name>A0A4Y7TYL4_COPMI</name>
<gene>
    <name evidence="5" type="ORF">FA13DRAFT_1751694</name>
</gene>
<evidence type="ECO:0000256" key="4">
    <source>
        <dbReference type="SAM" id="MobiDB-lite"/>
    </source>
</evidence>
<evidence type="ECO:0008006" key="7">
    <source>
        <dbReference type="Google" id="ProtNLM"/>
    </source>
</evidence>
<evidence type="ECO:0000256" key="3">
    <source>
        <dbReference type="ARBA" id="ARBA00023242"/>
    </source>
</evidence>
<keyword evidence="6" id="KW-1185">Reference proteome</keyword>
<comment type="subcellular location">
    <subcellularLocation>
        <location evidence="1">Nucleus</location>
    </subcellularLocation>
</comment>
<organism evidence="5 6">
    <name type="scientific">Coprinellus micaceus</name>
    <name type="common">Glistening ink-cap mushroom</name>
    <name type="synonym">Coprinus micaceus</name>
    <dbReference type="NCBI Taxonomy" id="71717"/>
    <lineage>
        <taxon>Eukaryota</taxon>
        <taxon>Fungi</taxon>
        <taxon>Dikarya</taxon>
        <taxon>Basidiomycota</taxon>
        <taxon>Agaricomycotina</taxon>
        <taxon>Agaricomycetes</taxon>
        <taxon>Agaricomycetidae</taxon>
        <taxon>Agaricales</taxon>
        <taxon>Agaricineae</taxon>
        <taxon>Psathyrellaceae</taxon>
        <taxon>Coprinellus</taxon>
    </lineage>
</organism>